<evidence type="ECO:0000313" key="3">
    <source>
        <dbReference type="Proteomes" id="UP000698222"/>
    </source>
</evidence>
<evidence type="ECO:0008006" key="4">
    <source>
        <dbReference type="Google" id="ProtNLM"/>
    </source>
</evidence>
<keyword evidence="1" id="KW-0812">Transmembrane</keyword>
<keyword evidence="1" id="KW-0472">Membrane</keyword>
<dbReference type="Proteomes" id="UP000698222">
    <property type="component" value="Unassembled WGS sequence"/>
</dbReference>
<evidence type="ECO:0000313" key="2">
    <source>
        <dbReference type="EMBL" id="MBP2408358.1"/>
    </source>
</evidence>
<keyword evidence="3" id="KW-1185">Reference proteome</keyword>
<comment type="caution">
    <text evidence="2">The sequence shown here is derived from an EMBL/GenBank/DDBJ whole genome shotgun (WGS) entry which is preliminary data.</text>
</comment>
<dbReference type="RefSeq" id="WP_209888741.1">
    <property type="nucleotide sequence ID" value="NZ_BAAAJV010000029.1"/>
</dbReference>
<evidence type="ECO:0000256" key="1">
    <source>
        <dbReference type="SAM" id="Phobius"/>
    </source>
</evidence>
<dbReference type="EMBL" id="JAGIOC010000001">
    <property type="protein sequence ID" value="MBP2408358.1"/>
    <property type="molecule type" value="Genomic_DNA"/>
</dbReference>
<gene>
    <name evidence="2" type="ORF">JOF44_001261</name>
</gene>
<sequence>MAYAQAPHDGPMTPPPSRPRRPTWHWLVVGGIALIGLLVVAAFAVFIGWKILDRGDPEQTVDDFYTSLQDADCELFMESTTDEFQEATGLTSCSIFDDNIAGVSAVDYEVTERTNRQGYAIFEVTESYSADGQSESVDLRFYVRRIDGQWDLDLMELVEPGSNPIA</sequence>
<reference evidence="2 3" key="1">
    <citation type="submission" date="2021-03" db="EMBL/GenBank/DDBJ databases">
        <title>Sequencing the genomes of 1000 actinobacteria strains.</title>
        <authorList>
            <person name="Klenk H.-P."/>
        </authorList>
    </citation>
    <scope>NUCLEOTIDE SEQUENCE [LARGE SCALE GENOMIC DNA]</scope>
    <source>
        <strain evidence="2 3">DSM 14564</strain>
    </source>
</reference>
<protein>
    <recommendedName>
        <fullName evidence="4">DUF4878 domain-containing protein</fullName>
    </recommendedName>
</protein>
<proteinExistence type="predicted"/>
<organism evidence="2 3">
    <name type="scientific">Brachybacterium fresconis</name>
    <dbReference type="NCBI Taxonomy" id="173363"/>
    <lineage>
        <taxon>Bacteria</taxon>
        <taxon>Bacillati</taxon>
        <taxon>Actinomycetota</taxon>
        <taxon>Actinomycetes</taxon>
        <taxon>Micrococcales</taxon>
        <taxon>Dermabacteraceae</taxon>
        <taxon>Brachybacterium</taxon>
    </lineage>
</organism>
<feature type="transmembrane region" description="Helical" evidence="1">
    <location>
        <begin position="24"/>
        <end position="49"/>
    </location>
</feature>
<accession>A0ABS4YKB4</accession>
<name>A0ABS4YKB4_9MICO</name>
<keyword evidence="1" id="KW-1133">Transmembrane helix</keyword>